<organism evidence="1 2">
    <name type="scientific">Nonomuraea maritima</name>
    <dbReference type="NCBI Taxonomy" id="683260"/>
    <lineage>
        <taxon>Bacteria</taxon>
        <taxon>Bacillati</taxon>
        <taxon>Actinomycetota</taxon>
        <taxon>Actinomycetes</taxon>
        <taxon>Streptosporangiales</taxon>
        <taxon>Streptosporangiaceae</taxon>
        <taxon>Nonomuraea</taxon>
    </lineage>
</organism>
<keyword evidence="2" id="KW-1185">Reference proteome</keyword>
<dbReference type="STRING" id="683260.SAMN05421874_12850"/>
<evidence type="ECO:0000313" key="1">
    <source>
        <dbReference type="EMBL" id="SDL73936.1"/>
    </source>
</evidence>
<dbReference type="EMBL" id="FNFB01000028">
    <property type="protein sequence ID" value="SDL73936.1"/>
    <property type="molecule type" value="Genomic_DNA"/>
</dbReference>
<name>A0A1G9MI30_9ACTN</name>
<gene>
    <name evidence="1" type="ORF">SAMN05421874_12850</name>
</gene>
<proteinExistence type="predicted"/>
<dbReference type="Proteomes" id="UP000198683">
    <property type="component" value="Unassembled WGS sequence"/>
</dbReference>
<sequence length="65" mass="6787">MIPSEAASIAAAKAGELLDQAAEHLDDTVHVQSCVTLADAWTRLHLALATSSAAANLDQMFPGLR</sequence>
<evidence type="ECO:0000313" key="2">
    <source>
        <dbReference type="Proteomes" id="UP000198683"/>
    </source>
</evidence>
<accession>A0A1G9MI30</accession>
<protein>
    <submittedName>
        <fullName evidence="1">Uncharacterized protein</fullName>
    </submittedName>
</protein>
<dbReference type="RefSeq" id="WP_090772063.1">
    <property type="nucleotide sequence ID" value="NZ_FNFB01000028.1"/>
</dbReference>
<dbReference type="AlphaFoldDB" id="A0A1G9MI30"/>
<reference evidence="1 2" key="1">
    <citation type="submission" date="2016-10" db="EMBL/GenBank/DDBJ databases">
        <authorList>
            <person name="de Groot N.N."/>
        </authorList>
    </citation>
    <scope>NUCLEOTIDE SEQUENCE [LARGE SCALE GENOMIC DNA]</scope>
    <source>
        <strain evidence="1 2">CGMCC 4.5681</strain>
    </source>
</reference>